<dbReference type="EMBL" id="MPTD01000010">
    <property type="protein sequence ID" value="OMD50455.1"/>
    <property type="molecule type" value="Genomic_DNA"/>
</dbReference>
<feature type="domain" description="Peptidase C14 caspase" evidence="1">
    <location>
        <begin position="7"/>
        <end position="217"/>
    </location>
</feature>
<evidence type="ECO:0000313" key="2">
    <source>
        <dbReference type="EMBL" id="OMD50455.1"/>
    </source>
</evidence>
<dbReference type="SUPFAM" id="SSF52129">
    <property type="entry name" value="Caspase-like"/>
    <property type="match status" value="1"/>
</dbReference>
<name>A0ABX3HIM4_9BACL</name>
<protein>
    <recommendedName>
        <fullName evidence="1">Peptidase C14 caspase domain-containing protein</fullName>
    </recommendedName>
</protein>
<dbReference type="NCBIfam" id="NF047389">
    <property type="entry name" value="ATPase_Sll1717"/>
    <property type="match status" value="1"/>
</dbReference>
<dbReference type="Gene3D" id="3.40.50.1460">
    <property type="match status" value="1"/>
</dbReference>
<dbReference type="RefSeq" id="WP_076275657.1">
    <property type="nucleotide sequence ID" value="NZ_MPTD01000010.1"/>
</dbReference>
<dbReference type="InterPro" id="IPR011600">
    <property type="entry name" value="Pept_C14_caspase"/>
</dbReference>
<keyword evidence="3" id="KW-1185">Reference proteome</keyword>
<comment type="caution">
    <text evidence="2">The sequence shown here is derived from an EMBL/GenBank/DDBJ whole genome shotgun (WGS) entry which is preliminary data.</text>
</comment>
<sequence>MDYSISIGIESYSRLNKTLYADNDAKEFDRIMVEIFNIEKHILLLNNDASFINIRSEFNSIAKHLTKEDRLFFFFAGHGKNVYGTPYLSAWDSDDIVTETWHSLTELMGVINEGECNKAIFFIDACESTINYGLRNNTAETALQPMNIDLDNLEYTYVFSSASHKETANVNDESMHGIWSTYLFESLLGKTEEALDNSKLTNNSLQNYLNRKVSDYCKKNSLHYTQKSHGWGKFEREFLIIDFSDNTFYKEVPIEKIYFGNVDAIGEIKNNDIKFEHNFYNLNRISNAVLEDGSIQLVLGKKGTGKTFVGKYIEETNKDKVCFINFERFNYNNFNALKNVKSNGYERFEVAWEWVLLSYVVELLSKKLGGDFKELYDELFVGRMTLNKVLDRKLKKGIPLNNKFSSMLRKQHDIFKIDEIVSLYKLLLENCENNDSIFLILDGLDEKINEFDYYQDVMNSLLMTVKHLNNELFEMDLNLKIVIFLRHDVYEMITGANLGKLQFGGTAELDWINFSIDKINYPLRDFMEVRINTSVVFQQGKAIENPLRNLLPEKMNLGKPTEANTWDWILDFTTYKPRDLIAFFNSCVKLCNNGETKLTEQILWDATKQYSNYLKEEFEDELFGFLTDKQKNEIFELVLPKMRKNWISYETLKGYINQGDNCRNMDNNELIGRLYRIGMLGAKIEEKEQWSYRGKRAILNESELVNSKFKVHLGLWKYFMFW</sequence>
<dbReference type="Proteomes" id="UP000187313">
    <property type="component" value="Unassembled WGS sequence"/>
</dbReference>
<proteinExistence type="predicted"/>
<reference evidence="2 3" key="1">
    <citation type="submission" date="2016-10" db="EMBL/GenBank/DDBJ databases">
        <title>Paenibacillus species isolates.</title>
        <authorList>
            <person name="Beno S.M."/>
        </authorList>
    </citation>
    <scope>NUCLEOTIDE SEQUENCE [LARGE SCALE GENOMIC DNA]</scope>
    <source>
        <strain evidence="2 3">FSL R5-0923</strain>
    </source>
</reference>
<organism evidence="2 3">
    <name type="scientific">Paenibacillus odorifer</name>
    <dbReference type="NCBI Taxonomy" id="189426"/>
    <lineage>
        <taxon>Bacteria</taxon>
        <taxon>Bacillati</taxon>
        <taxon>Bacillota</taxon>
        <taxon>Bacilli</taxon>
        <taxon>Bacillales</taxon>
        <taxon>Paenibacillaceae</taxon>
        <taxon>Paenibacillus</taxon>
    </lineage>
</organism>
<evidence type="ECO:0000313" key="3">
    <source>
        <dbReference type="Proteomes" id="UP000187313"/>
    </source>
</evidence>
<gene>
    <name evidence="2" type="ORF">BSK51_15885</name>
</gene>
<dbReference type="InterPro" id="IPR059206">
    <property type="entry name" value="Sll1717-like"/>
</dbReference>
<evidence type="ECO:0000259" key="1">
    <source>
        <dbReference type="Pfam" id="PF00656"/>
    </source>
</evidence>
<dbReference type="SUPFAM" id="SSF52540">
    <property type="entry name" value="P-loop containing nucleoside triphosphate hydrolases"/>
    <property type="match status" value="1"/>
</dbReference>
<dbReference type="InterPro" id="IPR029030">
    <property type="entry name" value="Caspase-like_dom_sf"/>
</dbReference>
<dbReference type="Pfam" id="PF00656">
    <property type="entry name" value="Peptidase_C14"/>
    <property type="match status" value="1"/>
</dbReference>
<dbReference type="InterPro" id="IPR027417">
    <property type="entry name" value="P-loop_NTPase"/>
</dbReference>
<accession>A0ABX3HIM4</accession>